<sequence>MPFCTERKWLHVTMKLLCLLVVGFVSFTLSRADLVECDLDLDDPAILSQLPPECQNVNEATKALMLTEAASFKQFHQKLTEYEAAQAPENGDGLHMDMEFRNELYAAANLHTCLNGTESLDAYIRCVTDKRQIMLDMLEQRTATSTPPAAS</sequence>
<feature type="chain" id="PRO_5045276742" evidence="1">
    <location>
        <begin position="33"/>
        <end position="151"/>
    </location>
</feature>
<reference evidence="2" key="1">
    <citation type="submission" date="2020-05" db="UniProtKB">
        <authorList>
            <consortium name="EnsemblMetazoa"/>
        </authorList>
    </citation>
    <scope>IDENTIFICATION</scope>
    <source>
        <strain evidence="2">MAF</strain>
    </source>
</reference>
<evidence type="ECO:0000256" key="1">
    <source>
        <dbReference type="SAM" id="SignalP"/>
    </source>
</evidence>
<protein>
    <submittedName>
        <fullName evidence="2">Uncharacterized protein</fullName>
    </submittedName>
</protein>
<dbReference type="AlphaFoldDB" id="A0A182VKY5"/>
<dbReference type="VEuPathDB" id="VectorBase:AMEM21_008633"/>
<proteinExistence type="predicted"/>
<keyword evidence="3" id="KW-1185">Reference proteome</keyword>
<evidence type="ECO:0000313" key="2">
    <source>
        <dbReference type="EnsemblMetazoa" id="AMEM016718-PA"/>
    </source>
</evidence>
<name>A0A182VKY5_ANOME</name>
<evidence type="ECO:0000313" key="3">
    <source>
        <dbReference type="Proteomes" id="UP000075903"/>
    </source>
</evidence>
<feature type="signal peptide" evidence="1">
    <location>
        <begin position="1"/>
        <end position="32"/>
    </location>
</feature>
<accession>A0A182VKY5</accession>
<keyword evidence="1" id="KW-0732">Signal</keyword>
<organism evidence="2 3">
    <name type="scientific">Anopheles merus</name>
    <name type="common">Mosquito</name>
    <dbReference type="NCBI Taxonomy" id="30066"/>
    <lineage>
        <taxon>Eukaryota</taxon>
        <taxon>Metazoa</taxon>
        <taxon>Ecdysozoa</taxon>
        <taxon>Arthropoda</taxon>
        <taxon>Hexapoda</taxon>
        <taxon>Insecta</taxon>
        <taxon>Pterygota</taxon>
        <taxon>Neoptera</taxon>
        <taxon>Endopterygota</taxon>
        <taxon>Diptera</taxon>
        <taxon>Nematocera</taxon>
        <taxon>Culicoidea</taxon>
        <taxon>Culicidae</taxon>
        <taxon>Anophelinae</taxon>
        <taxon>Anopheles</taxon>
    </lineage>
</organism>
<dbReference type="VEuPathDB" id="VectorBase:AMEM016718"/>
<dbReference type="EnsemblMetazoa" id="AMEM016718-RA">
    <property type="protein sequence ID" value="AMEM016718-PA"/>
    <property type="gene ID" value="AMEM016718"/>
</dbReference>
<dbReference type="Proteomes" id="UP000075903">
    <property type="component" value="Unassembled WGS sequence"/>
</dbReference>